<reference evidence="1" key="1">
    <citation type="submission" date="2019-12" db="EMBL/GenBank/DDBJ databases">
        <title>An insight into the sialome of adult female Ixodes ricinus ticks feeding for 6 days.</title>
        <authorList>
            <person name="Perner J."/>
            <person name="Ribeiro J.M.C."/>
        </authorList>
    </citation>
    <scope>NUCLEOTIDE SEQUENCE</scope>
    <source>
        <strain evidence="1">Semi-engorged</strain>
        <tissue evidence="1">Salivary glands</tissue>
    </source>
</reference>
<dbReference type="EMBL" id="GIFC01002217">
    <property type="protein sequence ID" value="MXU84300.1"/>
    <property type="molecule type" value="Transcribed_RNA"/>
</dbReference>
<accession>A0A6B0U6J0</accession>
<organism evidence="1">
    <name type="scientific">Ixodes ricinus</name>
    <name type="common">Common tick</name>
    <name type="synonym">Acarus ricinus</name>
    <dbReference type="NCBI Taxonomy" id="34613"/>
    <lineage>
        <taxon>Eukaryota</taxon>
        <taxon>Metazoa</taxon>
        <taxon>Ecdysozoa</taxon>
        <taxon>Arthropoda</taxon>
        <taxon>Chelicerata</taxon>
        <taxon>Arachnida</taxon>
        <taxon>Acari</taxon>
        <taxon>Parasitiformes</taxon>
        <taxon>Ixodida</taxon>
        <taxon>Ixodoidea</taxon>
        <taxon>Ixodidae</taxon>
        <taxon>Ixodinae</taxon>
        <taxon>Ixodes</taxon>
    </lineage>
</organism>
<evidence type="ECO:0000313" key="1">
    <source>
        <dbReference type="EMBL" id="MXU84300.1"/>
    </source>
</evidence>
<name>A0A6B0U6J0_IXORI</name>
<protein>
    <submittedName>
        <fullName evidence="1">Uncharacterized protein</fullName>
    </submittedName>
</protein>
<dbReference type="AlphaFoldDB" id="A0A6B0U6J0"/>
<sequence length="80" mass="9137">MKRPHWSTEGKLAPVLTCFLGCFSKSLLQRCTSGLWKQALSFQCSWTASWSSQVAYVYCLAVLRMRALWSRCSTARQLDV</sequence>
<proteinExistence type="predicted"/>